<proteinExistence type="predicted"/>
<keyword evidence="2" id="KW-1185">Reference proteome</keyword>
<accession>A0A4Q7KGC0</accession>
<organism evidence="1 2">
    <name type="scientific">Herbihabitans rhizosphaerae</name>
    <dbReference type="NCBI Taxonomy" id="1872711"/>
    <lineage>
        <taxon>Bacteria</taxon>
        <taxon>Bacillati</taxon>
        <taxon>Actinomycetota</taxon>
        <taxon>Actinomycetes</taxon>
        <taxon>Pseudonocardiales</taxon>
        <taxon>Pseudonocardiaceae</taxon>
        <taxon>Herbihabitans</taxon>
    </lineage>
</organism>
<dbReference type="AlphaFoldDB" id="A0A4Q7KGC0"/>
<gene>
    <name evidence="1" type="ORF">EV193_10979</name>
</gene>
<protein>
    <recommendedName>
        <fullName evidence="3">Type VII secretion system (Wss) protein ESAT-6</fullName>
    </recommendedName>
</protein>
<reference evidence="1 2" key="1">
    <citation type="submission" date="2019-02" db="EMBL/GenBank/DDBJ databases">
        <title>Genomic Encyclopedia of Type Strains, Phase IV (KMG-IV): sequencing the most valuable type-strain genomes for metagenomic binning, comparative biology and taxonomic classification.</title>
        <authorList>
            <person name="Goeker M."/>
        </authorList>
    </citation>
    <scope>NUCLEOTIDE SEQUENCE [LARGE SCALE GENOMIC DNA]</scope>
    <source>
        <strain evidence="1 2">DSM 101727</strain>
    </source>
</reference>
<dbReference type="EMBL" id="SGWQ01000009">
    <property type="protein sequence ID" value="RZS34292.1"/>
    <property type="molecule type" value="Genomic_DNA"/>
</dbReference>
<dbReference type="Proteomes" id="UP000294257">
    <property type="component" value="Unassembled WGS sequence"/>
</dbReference>
<comment type="caution">
    <text evidence="1">The sequence shown here is derived from an EMBL/GenBank/DDBJ whole genome shotgun (WGS) entry which is preliminary data.</text>
</comment>
<name>A0A4Q7KGC0_9PSEU</name>
<evidence type="ECO:0000313" key="1">
    <source>
        <dbReference type="EMBL" id="RZS34292.1"/>
    </source>
</evidence>
<evidence type="ECO:0008006" key="3">
    <source>
        <dbReference type="Google" id="ProtNLM"/>
    </source>
</evidence>
<sequence>MTINTEIKGDPASVRALGKWFETSIAKGMQTAITSAYKARTDTEADWGGTSGPAFRQRMTTGTRKAAIAVSAAKRAAEACEDWAEKTEKMKKDMEKVRKEAQSAGLTVTATTISPPGKAPQAPPAGTTGTQMTTYNQHAAAYKKAVEAYKKAGDDVKEIRADQSFLAKTMRNVQNDITGKPPFLVATSFANDGYVGPASKWYATRGPEKAAAIRAAIQEKARGFHQAGQMTRVRQIALREEARNARGWEKFGKWSAKWGKFTGPGSWILGAAGTAYDIKYNDKSPSNAIASYFGGNLIGMAAGPAVGAGLGALGANPVTIAVGGAAGSLAGSAIGSAIIDTAWDKTLKDSGAEKWMDKKLEQGWDGATKYVWEKPKEKFTNGLKSLAHPRF</sequence>
<dbReference type="RefSeq" id="WP_130346637.1">
    <property type="nucleotide sequence ID" value="NZ_SGWQ01000009.1"/>
</dbReference>
<dbReference type="OrthoDB" id="3296722at2"/>
<evidence type="ECO:0000313" key="2">
    <source>
        <dbReference type="Proteomes" id="UP000294257"/>
    </source>
</evidence>